<dbReference type="SUPFAM" id="SSF48695">
    <property type="entry name" value="Multiheme cytochromes"/>
    <property type="match status" value="1"/>
</dbReference>
<feature type="domain" description="Cytochrome c" evidence="9">
    <location>
        <begin position="28"/>
        <end position="121"/>
    </location>
</feature>
<reference evidence="10 11" key="1">
    <citation type="submission" date="2024-03" db="EMBL/GenBank/DDBJ databases">
        <title>Aquirufa genome sequencing.</title>
        <authorList>
            <person name="Pitt A."/>
            <person name="Hahn M.W."/>
        </authorList>
    </citation>
    <scope>NUCLEOTIDE SEQUENCE [LARGE SCALE GENOMIC DNA]</scope>
    <source>
        <strain evidence="10 11">OSTEICH-129V</strain>
    </source>
</reference>
<dbReference type="Proteomes" id="UP001598138">
    <property type="component" value="Unassembled WGS sequence"/>
</dbReference>
<keyword evidence="8" id="KW-0732">Signal</keyword>
<dbReference type="CDD" id="cd08168">
    <property type="entry name" value="Cytochrom_C3"/>
    <property type="match status" value="1"/>
</dbReference>
<feature type="signal peptide" evidence="8">
    <location>
        <begin position="1"/>
        <end position="27"/>
    </location>
</feature>
<evidence type="ECO:0000256" key="4">
    <source>
        <dbReference type="ARBA" id="ARBA00022982"/>
    </source>
</evidence>
<dbReference type="InterPro" id="IPR020942">
    <property type="entry name" value="Cyt_c_III_dom"/>
</dbReference>
<dbReference type="RefSeq" id="WP_377983825.1">
    <property type="nucleotide sequence ID" value="NZ_JBBKXZ010000003.1"/>
</dbReference>
<evidence type="ECO:0000256" key="1">
    <source>
        <dbReference type="ARBA" id="ARBA00022448"/>
    </source>
</evidence>
<dbReference type="Gene3D" id="3.90.10.10">
    <property type="entry name" value="Cytochrome C3"/>
    <property type="match status" value="2"/>
</dbReference>
<sequence>MFSKKITLVKFLLSFTLLIATFGTTFAQDAAEGETLFKNNCAACHASTDEVLVGPGLKGISERRPIEWIVKWVHNPQAVIASGDKYANDLYNKFNKAAMTPYPNFSEDQIKGIIAYIDASNAAPAAPAAGAAPAADGAAAPAAQSSGGMMEVLLLGLLIIMVLVLIALLSIVNTLGKITQDPAAAAETPLMQRISANLKELAANSAVKTGILVLALLLGGKATIDAAYGVGIHQGYAPEQPIKFSHKLHAGQYQINCNYCHTGVYSGKGGNVPSANICMNCHNAIKRESPEIQKIYTALENDEPIQWVRVHNLPDLAYFNHSQHTNVGGLECKNCHGEIEKMEVVEQRSSLTMGWCIDCHRQTDVNAKGNAYYDKLVEIHNKDSKTPLKVQNIGGLECSKCHY</sequence>
<gene>
    <name evidence="10" type="ORF">U0R10_09980</name>
</gene>
<dbReference type="EMBL" id="JBBKXZ010000003">
    <property type="protein sequence ID" value="MFD3394953.1"/>
    <property type="molecule type" value="Genomic_DNA"/>
</dbReference>
<evidence type="ECO:0000256" key="5">
    <source>
        <dbReference type="ARBA" id="ARBA00023004"/>
    </source>
</evidence>
<dbReference type="PANTHER" id="PTHR39425">
    <property type="entry name" value="LIPOPROTEIN CYTOCHROME C"/>
    <property type="match status" value="1"/>
</dbReference>
<dbReference type="InterPro" id="IPR009056">
    <property type="entry name" value="Cyt_c-like_dom"/>
</dbReference>
<keyword evidence="4" id="KW-0249">Electron transport</keyword>
<evidence type="ECO:0000259" key="9">
    <source>
        <dbReference type="PROSITE" id="PS51007"/>
    </source>
</evidence>
<keyword evidence="1" id="KW-0813">Transport</keyword>
<dbReference type="InterPro" id="IPR036909">
    <property type="entry name" value="Cyt_c-like_dom_sf"/>
</dbReference>
<dbReference type="InterPro" id="IPR036280">
    <property type="entry name" value="Multihaem_cyt_sf"/>
</dbReference>
<dbReference type="PROSITE" id="PS51007">
    <property type="entry name" value="CYTC"/>
    <property type="match status" value="1"/>
</dbReference>
<keyword evidence="2 6" id="KW-0349">Heme</keyword>
<evidence type="ECO:0000256" key="8">
    <source>
        <dbReference type="SAM" id="SignalP"/>
    </source>
</evidence>
<protein>
    <submittedName>
        <fullName evidence="10">Cytochrome c3 family protein</fullName>
    </submittedName>
</protein>
<evidence type="ECO:0000256" key="7">
    <source>
        <dbReference type="SAM" id="Phobius"/>
    </source>
</evidence>
<keyword evidence="11" id="KW-1185">Reference proteome</keyword>
<dbReference type="Gene3D" id="1.10.760.10">
    <property type="entry name" value="Cytochrome c-like domain"/>
    <property type="match status" value="1"/>
</dbReference>
<dbReference type="SUPFAM" id="SSF46626">
    <property type="entry name" value="Cytochrome c"/>
    <property type="match status" value="1"/>
</dbReference>
<name>A0ABW6DHH4_9BACT</name>
<organism evidence="10 11">
    <name type="scientific">Aquirufa avitistagni</name>
    <dbReference type="NCBI Taxonomy" id="3104728"/>
    <lineage>
        <taxon>Bacteria</taxon>
        <taxon>Pseudomonadati</taxon>
        <taxon>Bacteroidota</taxon>
        <taxon>Cytophagia</taxon>
        <taxon>Cytophagales</taxon>
        <taxon>Flectobacillaceae</taxon>
        <taxon>Aquirufa</taxon>
    </lineage>
</organism>
<comment type="caution">
    <text evidence="10">The sequence shown here is derived from an EMBL/GenBank/DDBJ whole genome shotgun (WGS) entry which is preliminary data.</text>
</comment>
<keyword evidence="5 6" id="KW-0408">Iron</keyword>
<accession>A0ABW6DHH4</accession>
<keyword evidence="7" id="KW-0472">Membrane</keyword>
<evidence type="ECO:0000256" key="6">
    <source>
        <dbReference type="PROSITE-ProRule" id="PRU00433"/>
    </source>
</evidence>
<dbReference type="Pfam" id="PF02085">
    <property type="entry name" value="Cytochrom_CIII"/>
    <property type="match status" value="1"/>
</dbReference>
<evidence type="ECO:0000256" key="2">
    <source>
        <dbReference type="ARBA" id="ARBA00022617"/>
    </source>
</evidence>
<feature type="chain" id="PRO_5046755407" evidence="8">
    <location>
        <begin position="28"/>
        <end position="403"/>
    </location>
</feature>
<dbReference type="PANTHER" id="PTHR39425:SF1">
    <property type="entry name" value="CYTOCHROME C7-LIKE DOMAIN-CONTAINING PROTEIN"/>
    <property type="match status" value="1"/>
</dbReference>
<proteinExistence type="predicted"/>
<evidence type="ECO:0000313" key="10">
    <source>
        <dbReference type="EMBL" id="MFD3394953.1"/>
    </source>
</evidence>
<keyword evidence="7" id="KW-0812">Transmembrane</keyword>
<evidence type="ECO:0000256" key="3">
    <source>
        <dbReference type="ARBA" id="ARBA00022723"/>
    </source>
</evidence>
<dbReference type="Pfam" id="PF00034">
    <property type="entry name" value="Cytochrom_C"/>
    <property type="match status" value="1"/>
</dbReference>
<keyword evidence="7" id="KW-1133">Transmembrane helix</keyword>
<feature type="transmembrane region" description="Helical" evidence="7">
    <location>
        <begin position="152"/>
        <end position="172"/>
    </location>
</feature>
<evidence type="ECO:0000313" key="11">
    <source>
        <dbReference type="Proteomes" id="UP001598138"/>
    </source>
</evidence>
<keyword evidence="3 6" id="KW-0479">Metal-binding</keyword>